<dbReference type="InterPro" id="IPR001940">
    <property type="entry name" value="Peptidase_S1C"/>
</dbReference>
<feature type="chain" id="PRO_5013816393" description="Serine protease" evidence="2">
    <location>
        <begin position="20"/>
        <end position="270"/>
    </location>
</feature>
<dbReference type="Gene3D" id="2.40.10.120">
    <property type="match status" value="1"/>
</dbReference>
<dbReference type="PANTHER" id="PTHR22939:SF129">
    <property type="entry name" value="SERINE PROTEASE HTRA2, MITOCHONDRIAL"/>
    <property type="match status" value="1"/>
</dbReference>
<dbReference type="EMBL" id="PFCO01000008">
    <property type="protein sequence ID" value="PIR69392.1"/>
    <property type="molecule type" value="Genomic_DNA"/>
</dbReference>
<protein>
    <recommendedName>
        <fullName evidence="5">Serine protease</fullName>
    </recommendedName>
</protein>
<evidence type="ECO:0000313" key="4">
    <source>
        <dbReference type="Proteomes" id="UP000231503"/>
    </source>
</evidence>
<feature type="region of interest" description="Disordered" evidence="1">
    <location>
        <begin position="250"/>
        <end position="270"/>
    </location>
</feature>
<sequence>MPKVVTVFLLCCMLPFVTAASSAPPRQELSSYAPIIRQNFRITKRVVVAITVDFISTQNPAGATFRGIGSGVIVHPDGIIFTNAHVVTAPPSFEIKEITIELWNGERFPLKKIEWVDNEKDMARLKIDTTFGSYAKIDARDFDNMNRDDAIGEEVITIGHPFGILQWDVSWGYITHPARKMPGTLYPFMELYLHVNPGNSGGGLFDSQGDLIGVPTALWPGSGISFAIPIKRFCDTDKENGFNACAQTIPEKAPRAPEHTPLFPYTPSRR</sequence>
<dbReference type="InterPro" id="IPR009003">
    <property type="entry name" value="Peptidase_S1_PA"/>
</dbReference>
<proteinExistence type="predicted"/>
<comment type="caution">
    <text evidence="3">The sequence shown here is derived from an EMBL/GenBank/DDBJ whole genome shotgun (WGS) entry which is preliminary data.</text>
</comment>
<dbReference type="PRINTS" id="PR00834">
    <property type="entry name" value="PROTEASES2C"/>
</dbReference>
<dbReference type="Pfam" id="PF13365">
    <property type="entry name" value="Trypsin_2"/>
    <property type="match status" value="1"/>
</dbReference>
<dbReference type="Proteomes" id="UP000231503">
    <property type="component" value="Unassembled WGS sequence"/>
</dbReference>
<dbReference type="SUPFAM" id="SSF50494">
    <property type="entry name" value="Trypsin-like serine proteases"/>
    <property type="match status" value="1"/>
</dbReference>
<evidence type="ECO:0000256" key="2">
    <source>
        <dbReference type="SAM" id="SignalP"/>
    </source>
</evidence>
<dbReference type="GO" id="GO:0004252">
    <property type="term" value="F:serine-type endopeptidase activity"/>
    <property type="evidence" value="ECO:0007669"/>
    <property type="project" value="InterPro"/>
</dbReference>
<dbReference type="GO" id="GO:0006508">
    <property type="term" value="P:proteolysis"/>
    <property type="evidence" value="ECO:0007669"/>
    <property type="project" value="InterPro"/>
</dbReference>
<accession>A0A2H0TCW2</accession>
<dbReference type="PANTHER" id="PTHR22939">
    <property type="entry name" value="SERINE PROTEASE FAMILY S1C HTRA-RELATED"/>
    <property type="match status" value="1"/>
</dbReference>
<gene>
    <name evidence="3" type="ORF">COU47_03415</name>
</gene>
<evidence type="ECO:0000313" key="3">
    <source>
        <dbReference type="EMBL" id="PIR69392.1"/>
    </source>
</evidence>
<dbReference type="AlphaFoldDB" id="A0A2H0TCW2"/>
<keyword evidence="2" id="KW-0732">Signal</keyword>
<evidence type="ECO:0008006" key="5">
    <source>
        <dbReference type="Google" id="ProtNLM"/>
    </source>
</evidence>
<name>A0A2H0TCW2_9BACT</name>
<evidence type="ECO:0000256" key="1">
    <source>
        <dbReference type="SAM" id="MobiDB-lite"/>
    </source>
</evidence>
<organism evidence="3 4">
    <name type="scientific">Candidatus Niyogibacteria bacterium CG10_big_fil_rev_8_21_14_0_10_46_36</name>
    <dbReference type="NCBI Taxonomy" id="1974726"/>
    <lineage>
        <taxon>Bacteria</taxon>
        <taxon>Candidatus Niyogiibacteriota</taxon>
    </lineage>
</organism>
<reference evidence="4" key="1">
    <citation type="submission" date="2017-09" db="EMBL/GenBank/DDBJ databases">
        <title>Depth-based differentiation of microbial function through sediment-hosted aquifers and enrichment of novel symbionts in the deep terrestrial subsurface.</title>
        <authorList>
            <person name="Probst A.J."/>
            <person name="Ladd B."/>
            <person name="Jarett J.K."/>
            <person name="Geller-Mcgrath D.E."/>
            <person name="Sieber C.M.K."/>
            <person name="Emerson J.B."/>
            <person name="Anantharaman K."/>
            <person name="Thomas B.C."/>
            <person name="Malmstrom R."/>
            <person name="Stieglmeier M."/>
            <person name="Klingl A."/>
            <person name="Woyke T."/>
            <person name="Ryan C.M."/>
            <person name="Banfield J.F."/>
        </authorList>
    </citation>
    <scope>NUCLEOTIDE SEQUENCE [LARGE SCALE GENOMIC DNA]</scope>
</reference>
<feature type="signal peptide" evidence="2">
    <location>
        <begin position="1"/>
        <end position="19"/>
    </location>
</feature>